<feature type="coiled-coil region" evidence="2">
    <location>
        <begin position="377"/>
        <end position="404"/>
    </location>
</feature>
<feature type="coiled-coil region" evidence="2">
    <location>
        <begin position="283"/>
        <end position="317"/>
    </location>
</feature>
<feature type="coiled-coil region" evidence="2">
    <location>
        <begin position="789"/>
        <end position="862"/>
    </location>
</feature>
<gene>
    <name evidence="5" type="ORF">LECACI_7A004714</name>
</gene>
<dbReference type="SMART" id="SM00742">
    <property type="entry name" value="Hr1"/>
    <property type="match status" value="1"/>
</dbReference>
<dbReference type="GO" id="GO:0007165">
    <property type="term" value="P:signal transduction"/>
    <property type="evidence" value="ECO:0007669"/>
    <property type="project" value="InterPro"/>
</dbReference>
<keyword evidence="6" id="KW-1185">Reference proteome</keyword>
<feature type="region of interest" description="Disordered" evidence="3">
    <location>
        <begin position="956"/>
        <end position="984"/>
    </location>
</feature>
<feature type="compositionally biased region" description="Low complexity" evidence="3">
    <location>
        <begin position="968"/>
        <end position="978"/>
    </location>
</feature>
<keyword evidence="1 2" id="KW-0175">Coiled coil</keyword>
<feature type="compositionally biased region" description="Polar residues" evidence="3">
    <location>
        <begin position="252"/>
        <end position="281"/>
    </location>
</feature>
<reference evidence="5" key="1">
    <citation type="submission" date="2023-11" db="EMBL/GenBank/DDBJ databases">
        <authorList>
            <person name="Alioto T."/>
            <person name="Alioto T."/>
            <person name="Gomez Garrido J."/>
        </authorList>
    </citation>
    <scope>NUCLEOTIDE SEQUENCE</scope>
</reference>
<dbReference type="EMBL" id="CAVMBE010000027">
    <property type="protein sequence ID" value="CAK4019888.1"/>
    <property type="molecule type" value="Genomic_DNA"/>
</dbReference>
<feature type="coiled-coil region" evidence="2">
    <location>
        <begin position="434"/>
        <end position="468"/>
    </location>
</feature>
<feature type="region of interest" description="Disordered" evidence="3">
    <location>
        <begin position="704"/>
        <end position="727"/>
    </location>
</feature>
<comment type="caution">
    <text evidence="5">The sequence shown here is derived from an EMBL/GenBank/DDBJ whole genome shotgun (WGS) entry which is preliminary data.</text>
</comment>
<evidence type="ECO:0000256" key="3">
    <source>
        <dbReference type="SAM" id="MobiDB-lite"/>
    </source>
</evidence>
<dbReference type="Gene3D" id="1.10.287.160">
    <property type="entry name" value="HR1 repeat"/>
    <property type="match status" value="1"/>
</dbReference>
<dbReference type="PANTHER" id="PTHR32083">
    <property type="entry name" value="CILIA AND FLAGELLA-ASSOCIATED PROTEIN 58-RELATED"/>
    <property type="match status" value="1"/>
</dbReference>
<feature type="region of interest" description="Disordered" evidence="3">
    <location>
        <begin position="570"/>
        <end position="590"/>
    </location>
</feature>
<feature type="compositionally biased region" description="Polar residues" evidence="3">
    <location>
        <begin position="570"/>
        <end position="584"/>
    </location>
</feature>
<dbReference type="Proteomes" id="UP001296104">
    <property type="component" value="Unassembled WGS sequence"/>
</dbReference>
<evidence type="ECO:0000313" key="6">
    <source>
        <dbReference type="Proteomes" id="UP001296104"/>
    </source>
</evidence>
<dbReference type="InterPro" id="IPR011072">
    <property type="entry name" value="HR1_rho-bd"/>
</dbReference>
<dbReference type="InterPro" id="IPR029191">
    <property type="entry name" value="Uds1"/>
</dbReference>
<evidence type="ECO:0000259" key="4">
    <source>
        <dbReference type="SMART" id="SM00742"/>
    </source>
</evidence>
<evidence type="ECO:0000256" key="2">
    <source>
        <dbReference type="SAM" id="Coils"/>
    </source>
</evidence>
<organism evidence="5 6">
    <name type="scientific">Lecanosticta acicola</name>
    <dbReference type="NCBI Taxonomy" id="111012"/>
    <lineage>
        <taxon>Eukaryota</taxon>
        <taxon>Fungi</taxon>
        <taxon>Dikarya</taxon>
        <taxon>Ascomycota</taxon>
        <taxon>Pezizomycotina</taxon>
        <taxon>Dothideomycetes</taxon>
        <taxon>Dothideomycetidae</taxon>
        <taxon>Mycosphaerellales</taxon>
        <taxon>Mycosphaerellaceae</taxon>
        <taxon>Lecanosticta</taxon>
    </lineage>
</organism>
<sequence>MPRAAVRVQGARNHTHWFLRGDGNTQDRSSGASSTHSSESVSAYTSRANSEEKVVGSMQAREHPYFDQHDSPGRPQYESYDGSGYPSLDIASSRASSARYSNDVLAQFSKPPPNNQVNGHYSDYDFGPPLDQQQRAPSAHPIVTGQLNDFKFDPSDESPIASHHISLNTKVHERNQDAVGQHLLYETALLDTQSYKILDIDEVDSLKKERARLDQRIEATERKLALERKVKDAAQNLQRLYTAGKKDPRPDTPQSSESPLKGRNSTLSSKRPGSSGSEGSKLLHQTQDELAQSVKKVEELNEQIKDLLNRREVVESRLLRHTAAVLAAQASQPPDNRTDALVNGHRSADNDELELPDPDEFDGIRDILRGKSAPPSKQKLEELKGEHEQQLLSVQERLEHLNSQLRSVITEASRTRGIDPLPEPQVRRNSNGTIERLDHTFSIVETNVKALEQEREENKAHYAQMQDTAILTRNTVEEQLEVLNSKFYENLKSSSSSELVQNLEAPPQAAGHGYQHQLQYLEESLLNMERLLQSNNEVQAKAVEHAQKASEYETTLSGLWAIMVTDTPSGLTPQGSMDDSSRLSFSRGDGSPTSCLKEDFSLPAFSSRVQHLFNIASGAREQQDILRRQIQQQRDLNGKSDMENQAQVEEMQARYDQLASSHNTMQEDLARAMTNHQQAEHEANESRGELMNVMNELDQLRKRVEESQTRQKEVDERHAQISAEREEAVGRHNEIQQEMQDLESEVVRLTTELTIAKADLEGAYGTRKQRQKEAGVAAEEMEALQKLKDQEIADLKKSHEQQIETLRREQADRSKLLEMELQDMTNEFQEMTRESLELEKERGQLEGLIDGLRERCDLLEHQLLDERVKWMGLRSPGGNDPSGPREATSVMVLRQEFKKMMREARVEGVRLIRTEQEERRKLEAEIRKIRQLHTPMSRYGPGLRSSSIATPIHSRLGSTINGVPGTPPTLALSPSSSARETAAG</sequence>
<dbReference type="AlphaFoldDB" id="A0AAI9E983"/>
<dbReference type="SUPFAM" id="SSF57997">
    <property type="entry name" value="Tropomyosin"/>
    <property type="match status" value="1"/>
</dbReference>
<accession>A0AAI9E983</accession>
<proteinExistence type="predicted"/>
<dbReference type="InterPro" id="IPR056703">
    <property type="entry name" value="DUF7801"/>
</dbReference>
<dbReference type="Gene3D" id="1.20.5.170">
    <property type="match status" value="1"/>
</dbReference>
<evidence type="ECO:0000256" key="1">
    <source>
        <dbReference type="ARBA" id="ARBA00023054"/>
    </source>
</evidence>
<feature type="compositionally biased region" description="Low complexity" evidence="3">
    <location>
        <begin position="29"/>
        <end position="46"/>
    </location>
</feature>
<name>A0AAI9E983_9PEZI</name>
<feature type="compositionally biased region" description="Basic and acidic residues" evidence="3">
    <location>
        <begin position="49"/>
        <end position="72"/>
    </location>
</feature>
<dbReference type="Pfam" id="PF25078">
    <property type="entry name" value="DUF7801"/>
    <property type="match status" value="1"/>
</dbReference>
<evidence type="ECO:0000313" key="5">
    <source>
        <dbReference type="EMBL" id="CAK4019888.1"/>
    </source>
</evidence>
<feature type="domain" description="REM-1" evidence="4">
    <location>
        <begin position="215"/>
        <end position="314"/>
    </location>
</feature>
<feature type="coiled-coil region" evidence="2">
    <location>
        <begin position="521"/>
        <end position="548"/>
    </location>
</feature>
<feature type="region of interest" description="Disordered" evidence="3">
    <location>
        <begin position="1"/>
        <end position="90"/>
    </location>
</feature>
<dbReference type="Pfam" id="PF15456">
    <property type="entry name" value="Uds1"/>
    <property type="match status" value="1"/>
</dbReference>
<feature type="region of interest" description="Disordered" evidence="3">
    <location>
        <begin position="240"/>
        <end position="281"/>
    </location>
</feature>
<protein>
    <recommendedName>
        <fullName evidence="4">REM-1 domain-containing protein</fullName>
    </recommendedName>
</protein>